<protein>
    <submittedName>
        <fullName evidence="2">Bifunctional phosphopantothenoylcysteine decarboxylase/phosphopantothenate synthase</fullName>
    </submittedName>
</protein>
<accession>A0A8E6B4Y7</accession>
<dbReference type="AlphaFoldDB" id="A0A8E6B4Y7"/>
<evidence type="ECO:0000259" key="1">
    <source>
        <dbReference type="Pfam" id="PF04127"/>
    </source>
</evidence>
<proteinExistence type="predicted"/>
<dbReference type="Proteomes" id="UP000676194">
    <property type="component" value="Chromosome"/>
</dbReference>
<evidence type="ECO:0000313" key="3">
    <source>
        <dbReference type="Proteomes" id="UP000676194"/>
    </source>
</evidence>
<sequence length="221" mass="25517">MHILVTAGNTQTPIDDVRCITNIFTGRTGTRIALKAYERGHQVTLLTSHPEVVREIYPMIMEHTRWHVQTYRTFEDLDQLLKMHVPSGKFDAIVHCAAVSDYKVDGIFTADNRDARASKIKSHHTELWLKLTPTPKLIDRFRAEWKYSGHLVKFKLETGLLEEELLQVAEASRQQSQADWMVANLFETRNQWAYLGNGEGTYSKVTRVELPERLIRLLEKA</sequence>
<dbReference type="Pfam" id="PF04127">
    <property type="entry name" value="DFP"/>
    <property type="match status" value="1"/>
</dbReference>
<dbReference type="GO" id="GO:0003824">
    <property type="term" value="F:catalytic activity"/>
    <property type="evidence" value="ECO:0007669"/>
    <property type="project" value="UniProtKB-ARBA"/>
</dbReference>
<dbReference type="KEGG" id="tsph:KIH39_22200"/>
<dbReference type="SUPFAM" id="SSF102645">
    <property type="entry name" value="CoaB-like"/>
    <property type="match status" value="1"/>
</dbReference>
<gene>
    <name evidence="2" type="ORF">KIH39_22200</name>
</gene>
<dbReference type="InterPro" id="IPR007085">
    <property type="entry name" value="DNA/pantothenate-metab_flavo_C"/>
</dbReference>
<feature type="domain" description="DNA/pantothenate metabolism flavoprotein C-terminal" evidence="1">
    <location>
        <begin position="2"/>
        <end position="189"/>
    </location>
</feature>
<dbReference type="InterPro" id="IPR035929">
    <property type="entry name" value="CoaB-like_sf"/>
</dbReference>
<reference evidence="2" key="1">
    <citation type="submission" date="2021-05" db="EMBL/GenBank/DDBJ databases">
        <title>Complete genome sequence of the cellulolytic planctomycete Telmatocola sphagniphila SP2T and characterization of the first cellulase from planctomycetes.</title>
        <authorList>
            <person name="Rakitin A.L."/>
            <person name="Beletsky A.V."/>
            <person name="Naumoff D.G."/>
            <person name="Kulichevskaya I.S."/>
            <person name="Mardanov A.V."/>
            <person name="Ravin N.V."/>
            <person name="Dedysh S.N."/>
        </authorList>
    </citation>
    <scope>NUCLEOTIDE SEQUENCE</scope>
    <source>
        <strain evidence="2">SP2T</strain>
    </source>
</reference>
<dbReference type="Gene3D" id="3.40.50.10300">
    <property type="entry name" value="CoaB-like"/>
    <property type="match status" value="1"/>
</dbReference>
<evidence type="ECO:0000313" key="2">
    <source>
        <dbReference type="EMBL" id="QVL31529.1"/>
    </source>
</evidence>
<dbReference type="EMBL" id="CP074694">
    <property type="protein sequence ID" value="QVL31529.1"/>
    <property type="molecule type" value="Genomic_DNA"/>
</dbReference>
<dbReference type="RefSeq" id="WP_213495501.1">
    <property type="nucleotide sequence ID" value="NZ_CP074694.1"/>
</dbReference>
<dbReference type="GO" id="GO:0015937">
    <property type="term" value="P:coenzyme A biosynthetic process"/>
    <property type="evidence" value="ECO:0007669"/>
    <property type="project" value="UniProtKB-ARBA"/>
</dbReference>
<keyword evidence="3" id="KW-1185">Reference proteome</keyword>
<name>A0A8E6B4Y7_9BACT</name>
<organism evidence="2 3">
    <name type="scientific">Telmatocola sphagniphila</name>
    <dbReference type="NCBI Taxonomy" id="1123043"/>
    <lineage>
        <taxon>Bacteria</taxon>
        <taxon>Pseudomonadati</taxon>
        <taxon>Planctomycetota</taxon>
        <taxon>Planctomycetia</taxon>
        <taxon>Gemmatales</taxon>
        <taxon>Gemmataceae</taxon>
    </lineage>
</organism>